<dbReference type="Proteomes" id="UP000076078">
    <property type="component" value="Unassembled WGS sequence"/>
</dbReference>
<organism evidence="3 4">
    <name type="scientific">Tieghemostelium lacteum</name>
    <name type="common">Slime mold</name>
    <name type="synonym">Dictyostelium lacteum</name>
    <dbReference type="NCBI Taxonomy" id="361077"/>
    <lineage>
        <taxon>Eukaryota</taxon>
        <taxon>Amoebozoa</taxon>
        <taxon>Evosea</taxon>
        <taxon>Eumycetozoa</taxon>
        <taxon>Dictyostelia</taxon>
        <taxon>Dictyosteliales</taxon>
        <taxon>Raperosteliaceae</taxon>
        <taxon>Tieghemostelium</taxon>
    </lineage>
</organism>
<feature type="compositionally biased region" description="Acidic residues" evidence="2">
    <location>
        <begin position="72"/>
        <end position="91"/>
    </location>
</feature>
<feature type="region of interest" description="Disordered" evidence="2">
    <location>
        <begin position="70"/>
        <end position="134"/>
    </location>
</feature>
<name>A0A152A1C4_TIELA</name>
<feature type="compositionally biased region" description="Basic and acidic residues" evidence="2">
    <location>
        <begin position="92"/>
        <end position="102"/>
    </location>
</feature>
<feature type="compositionally biased region" description="Basic and acidic residues" evidence="2">
    <location>
        <begin position="113"/>
        <end position="133"/>
    </location>
</feature>
<comment type="caution">
    <text evidence="3">The sequence shown here is derived from an EMBL/GenBank/DDBJ whole genome shotgun (WGS) entry which is preliminary data.</text>
</comment>
<dbReference type="EMBL" id="LODT01000018">
    <property type="protein sequence ID" value="KYR00026.1"/>
    <property type="molecule type" value="Genomic_DNA"/>
</dbReference>
<evidence type="ECO:0000256" key="2">
    <source>
        <dbReference type="SAM" id="MobiDB-lite"/>
    </source>
</evidence>
<gene>
    <name evidence="3" type="ORF">DLAC_03524</name>
</gene>
<reference evidence="3 4" key="1">
    <citation type="submission" date="2015-12" db="EMBL/GenBank/DDBJ databases">
        <title>Dictyostelia acquired genes for synthesis and detection of signals that induce cell-type specialization by lateral gene transfer from prokaryotes.</title>
        <authorList>
            <person name="Gloeckner G."/>
            <person name="Schaap P."/>
        </authorList>
    </citation>
    <scope>NUCLEOTIDE SEQUENCE [LARGE SCALE GENOMIC DNA]</scope>
    <source>
        <strain evidence="3 4">TK</strain>
    </source>
</reference>
<evidence type="ECO:0000313" key="3">
    <source>
        <dbReference type="EMBL" id="KYR00026.1"/>
    </source>
</evidence>
<sequence length="423" mass="49982">MINHSRKLFPLLGRFYYSSVVKSLNGKVIKSTSADIGGIFNQNYSSKSILHNQQQIEYRYYSLNRFYSTKENEEEEDYDEDNDDEDELSPEDEAKYQNELKKLNLTSHGRRKERNELRSEQRKELLGEGKEPNEAEDDSFLTRVCLSELHDAIMNYPENLYKEIRYQLHRMWQEDPEFWNYERLSKVFKLHPGRVVALIRFVEMEEQEKLKGARLYYDLEDENIEIDGVRINDDYLGENDKKYKKSQASIRSGLADNIEYLHGKKPNATNLQQQQQKPDPLHEIPTKIPENYPEKPIYFRGPTFVVPRKKNVVFVDTSRDRFTKKVNPDPMVLIQGIDGSLRTPSSGEKLKILQKVRPKKVPRDYQSLIDKPLPDNGMQSYKYEIEFSAEIAEQKKLEEERLLQEQKLAEQQQLEQQQQQQQA</sequence>
<evidence type="ECO:0000313" key="4">
    <source>
        <dbReference type="Proteomes" id="UP000076078"/>
    </source>
</evidence>
<dbReference type="PANTHER" id="PTHR35476">
    <property type="entry name" value="MUCIN-LIKE PROTEIN"/>
    <property type="match status" value="1"/>
</dbReference>
<evidence type="ECO:0000256" key="1">
    <source>
        <dbReference type="SAM" id="Coils"/>
    </source>
</evidence>
<dbReference type="InterPro" id="IPR052851">
    <property type="entry name" value="GCD1_mitochondrial"/>
</dbReference>
<dbReference type="AlphaFoldDB" id="A0A152A1C4"/>
<keyword evidence="4" id="KW-1185">Reference proteome</keyword>
<dbReference type="PANTHER" id="PTHR35476:SF3">
    <property type="entry name" value="SMALL RIBOSOMAL SUBUNIT PROTEIN MS75"/>
    <property type="match status" value="1"/>
</dbReference>
<dbReference type="InParanoid" id="A0A152A1C4"/>
<feature type="coiled-coil region" evidence="1">
    <location>
        <begin position="389"/>
        <end position="422"/>
    </location>
</feature>
<keyword evidence="1" id="KW-0175">Coiled coil</keyword>
<proteinExistence type="predicted"/>
<dbReference type="OrthoDB" id="20126at2759"/>
<protein>
    <submittedName>
        <fullName evidence="3">Uncharacterized protein</fullName>
    </submittedName>
</protein>
<accession>A0A152A1C4</accession>